<dbReference type="GO" id="GO:0003735">
    <property type="term" value="F:structural constituent of ribosome"/>
    <property type="evidence" value="ECO:0007669"/>
    <property type="project" value="InterPro"/>
</dbReference>
<feature type="region of interest" description="Disordered" evidence="7">
    <location>
        <begin position="46"/>
        <end position="71"/>
    </location>
</feature>
<dbReference type="OrthoDB" id="1867012at2759"/>
<dbReference type="Proteomes" id="UP000192596">
    <property type="component" value="Unassembled WGS sequence"/>
</dbReference>
<keyword evidence="9" id="KW-1185">Reference proteome</keyword>
<dbReference type="InParanoid" id="A0A1V8TRE3"/>
<evidence type="ECO:0000256" key="1">
    <source>
        <dbReference type="ARBA" id="ARBA00004173"/>
    </source>
</evidence>
<dbReference type="STRING" id="1507870.A0A1V8TRE3"/>
<keyword evidence="3" id="KW-0689">Ribosomal protein</keyword>
<name>A0A1V8TRE3_9PEZI</name>
<feature type="compositionally biased region" description="Polar residues" evidence="7">
    <location>
        <begin position="167"/>
        <end position="177"/>
    </location>
</feature>
<evidence type="ECO:0000313" key="9">
    <source>
        <dbReference type="Proteomes" id="UP000192596"/>
    </source>
</evidence>
<evidence type="ECO:0000313" key="8">
    <source>
        <dbReference type="EMBL" id="OQO13915.1"/>
    </source>
</evidence>
<keyword evidence="4" id="KW-0496">Mitochondrion</keyword>
<evidence type="ECO:0000256" key="6">
    <source>
        <dbReference type="ARBA" id="ARBA00035267"/>
    </source>
</evidence>
<comment type="caution">
    <text evidence="8">The sequence shown here is derived from an EMBL/GenBank/DDBJ whole genome shotgun (WGS) entry which is preliminary data.</text>
</comment>
<dbReference type="SUPFAM" id="SSF110324">
    <property type="entry name" value="Ribosomal L27 protein-like"/>
    <property type="match status" value="1"/>
</dbReference>
<dbReference type="EMBL" id="NAJO01000002">
    <property type="protein sequence ID" value="OQO13915.1"/>
    <property type="molecule type" value="Genomic_DNA"/>
</dbReference>
<evidence type="ECO:0000256" key="3">
    <source>
        <dbReference type="ARBA" id="ARBA00022980"/>
    </source>
</evidence>
<protein>
    <recommendedName>
        <fullName evidence="6">Large ribosomal subunit protein bL27m</fullName>
    </recommendedName>
</protein>
<dbReference type="FunFam" id="2.40.50.100:FF:000042">
    <property type="entry name" value="50S ribosomal protein L27"/>
    <property type="match status" value="1"/>
</dbReference>
<dbReference type="Gene3D" id="2.40.50.100">
    <property type="match status" value="1"/>
</dbReference>
<proteinExistence type="inferred from homology"/>
<sequence>MGDVGAGHLAKTSVRAPSLATLAILESALSSLRIGNAAPAIDIGRRHASHQAQGRANKAKQGPGKRLGAKKTGGEYVVPGNILFKQRGTHWFPGDNCMMGRDHTIHAAQPGYVRYYRDPDRHPKRKYIGIVFEKEQQLPAPMNAVRRRKLGMLAYQIPATSVEEDVVNSTTTYTPSNAEKRSPRSPPSTTTIRAPTSEPRGTVAVQDALSGTATERKATLRPGYQYRQANWEIGRAAERSKAAMAVRTFTPGDRFAAWRKSAMRIAKNAERRQIGRGGKKGAKAKAKN</sequence>
<dbReference type="PANTHER" id="PTHR15893:SF0">
    <property type="entry name" value="LARGE RIBOSOMAL SUBUNIT PROTEIN BL27M"/>
    <property type="match status" value="1"/>
</dbReference>
<dbReference type="PRINTS" id="PR00063">
    <property type="entry name" value="RIBOSOMALL27"/>
</dbReference>
<evidence type="ECO:0000256" key="2">
    <source>
        <dbReference type="ARBA" id="ARBA00010797"/>
    </source>
</evidence>
<dbReference type="AlphaFoldDB" id="A0A1V8TRE3"/>
<dbReference type="Pfam" id="PF01016">
    <property type="entry name" value="Ribosomal_L27"/>
    <property type="match status" value="1"/>
</dbReference>
<evidence type="ECO:0000256" key="5">
    <source>
        <dbReference type="ARBA" id="ARBA00023274"/>
    </source>
</evidence>
<gene>
    <name evidence="8" type="ORF">B0A48_00790</name>
</gene>
<comment type="similarity">
    <text evidence="2">Belongs to the bacterial ribosomal protein bL27 family.</text>
</comment>
<dbReference type="GO" id="GO:0005762">
    <property type="term" value="C:mitochondrial large ribosomal subunit"/>
    <property type="evidence" value="ECO:0007669"/>
    <property type="project" value="TreeGrafter"/>
</dbReference>
<dbReference type="GO" id="GO:0006412">
    <property type="term" value="P:translation"/>
    <property type="evidence" value="ECO:0007669"/>
    <property type="project" value="InterPro"/>
</dbReference>
<evidence type="ECO:0000256" key="7">
    <source>
        <dbReference type="SAM" id="MobiDB-lite"/>
    </source>
</evidence>
<evidence type="ECO:0000256" key="4">
    <source>
        <dbReference type="ARBA" id="ARBA00023128"/>
    </source>
</evidence>
<keyword evidence="5" id="KW-0687">Ribonucleoprotein</keyword>
<comment type="subcellular location">
    <subcellularLocation>
        <location evidence="1">Mitochondrion</location>
    </subcellularLocation>
</comment>
<dbReference type="PANTHER" id="PTHR15893">
    <property type="entry name" value="RIBOSOMAL PROTEIN L27"/>
    <property type="match status" value="1"/>
</dbReference>
<reference evidence="9" key="1">
    <citation type="submission" date="2017-03" db="EMBL/GenBank/DDBJ databases">
        <title>Genomes of endolithic fungi from Antarctica.</title>
        <authorList>
            <person name="Coleine C."/>
            <person name="Masonjones S."/>
            <person name="Stajich J.E."/>
        </authorList>
    </citation>
    <scope>NUCLEOTIDE SEQUENCE [LARGE SCALE GENOMIC DNA]</scope>
    <source>
        <strain evidence="9">CCFEE 5527</strain>
    </source>
</reference>
<feature type="region of interest" description="Disordered" evidence="7">
    <location>
        <begin position="166"/>
        <end position="202"/>
    </location>
</feature>
<accession>A0A1V8TRE3</accession>
<dbReference type="InterPro" id="IPR001684">
    <property type="entry name" value="Ribosomal_bL27"/>
</dbReference>
<organism evidence="8 9">
    <name type="scientific">Cryoendolithus antarcticus</name>
    <dbReference type="NCBI Taxonomy" id="1507870"/>
    <lineage>
        <taxon>Eukaryota</taxon>
        <taxon>Fungi</taxon>
        <taxon>Dikarya</taxon>
        <taxon>Ascomycota</taxon>
        <taxon>Pezizomycotina</taxon>
        <taxon>Dothideomycetes</taxon>
        <taxon>Dothideomycetidae</taxon>
        <taxon>Cladosporiales</taxon>
        <taxon>Cladosporiaceae</taxon>
        <taxon>Cryoendolithus</taxon>
    </lineage>
</organism>